<dbReference type="GO" id="GO:0016020">
    <property type="term" value="C:membrane"/>
    <property type="evidence" value="ECO:0007669"/>
    <property type="project" value="InterPro"/>
</dbReference>
<dbReference type="Proteomes" id="UP000515703">
    <property type="component" value="Chromosome"/>
</dbReference>
<evidence type="ECO:0000256" key="1">
    <source>
        <dbReference type="SAM" id="Phobius"/>
    </source>
</evidence>
<gene>
    <name evidence="3" type="ORF">bsdcttw_08900</name>
</gene>
<feature type="domain" description="Histidine kinase/HSP90-like ATPase" evidence="2">
    <location>
        <begin position="486"/>
        <end position="596"/>
    </location>
</feature>
<proteinExistence type="predicted"/>
<dbReference type="RefSeq" id="WP_185258232.1">
    <property type="nucleotide sequence ID" value="NZ_AP023368.1"/>
</dbReference>
<dbReference type="PANTHER" id="PTHR34220">
    <property type="entry name" value="SENSOR HISTIDINE KINASE YPDA"/>
    <property type="match status" value="1"/>
</dbReference>
<organism evidence="3 4">
    <name type="scientific">Anaerocolumna chitinilytica</name>
    <dbReference type="NCBI Taxonomy" id="1727145"/>
    <lineage>
        <taxon>Bacteria</taxon>
        <taxon>Bacillati</taxon>
        <taxon>Bacillota</taxon>
        <taxon>Clostridia</taxon>
        <taxon>Lachnospirales</taxon>
        <taxon>Lachnospiraceae</taxon>
        <taxon>Anaerocolumna</taxon>
    </lineage>
</organism>
<name>A0A7I8DHC5_9FIRM</name>
<dbReference type="SMART" id="SM00387">
    <property type="entry name" value="HATPase_c"/>
    <property type="match status" value="1"/>
</dbReference>
<dbReference type="InterPro" id="IPR036890">
    <property type="entry name" value="HATPase_C_sf"/>
</dbReference>
<keyword evidence="1" id="KW-0812">Transmembrane</keyword>
<dbReference type="Gene3D" id="6.10.340.10">
    <property type="match status" value="1"/>
</dbReference>
<dbReference type="KEGG" id="acht:bsdcttw_08900"/>
<dbReference type="SUPFAM" id="SSF55874">
    <property type="entry name" value="ATPase domain of HSP90 chaperone/DNA topoisomerase II/histidine kinase"/>
    <property type="match status" value="1"/>
</dbReference>
<dbReference type="Pfam" id="PF02518">
    <property type="entry name" value="HATPase_c"/>
    <property type="match status" value="1"/>
</dbReference>
<reference evidence="3 4" key="1">
    <citation type="submission" date="2020-08" db="EMBL/GenBank/DDBJ databases">
        <title>Draft genome sequencing of an Anaerocolumna strain isolated from anoxic soil subjected to BSD treatment.</title>
        <authorList>
            <person name="Uek A."/>
            <person name="Tonouchi A."/>
        </authorList>
    </citation>
    <scope>NUCLEOTIDE SEQUENCE [LARGE SCALE GENOMIC DNA]</scope>
    <source>
        <strain evidence="3 4">CTTW</strain>
    </source>
</reference>
<evidence type="ECO:0000313" key="4">
    <source>
        <dbReference type="Proteomes" id="UP000515703"/>
    </source>
</evidence>
<feature type="transmembrane region" description="Helical" evidence="1">
    <location>
        <begin position="296"/>
        <end position="316"/>
    </location>
</feature>
<evidence type="ECO:0000313" key="3">
    <source>
        <dbReference type="EMBL" id="BCJ97849.1"/>
    </source>
</evidence>
<evidence type="ECO:0000259" key="2">
    <source>
        <dbReference type="SMART" id="SM00387"/>
    </source>
</evidence>
<dbReference type="Pfam" id="PF06580">
    <property type="entry name" value="His_kinase"/>
    <property type="match status" value="1"/>
</dbReference>
<accession>A0A7I8DHC5</accession>
<sequence length="600" mass="70048">MNIQNRFLQAFSKVKVRKQLFFIYFSALLIPVFFICLFVLNNARHIIYDHYESIASSDNLRVKSIMFDATTNFYKISEDLCNDKQLHKLLQTNFENTKEYHTAYDKYTSRISTLISNDTSINSLYIYTTNNSITDYNNIKYADVSIRDTEWFQTAVKKPGIFWETVKRTDKYNNNYWELTLYRKIPMATDKNYAILVITMSTNYLNNRIENNDLYTILMLNEDPAFYSTSREVMGTLPDLSFDRTSNYYKNVGVIQYKNNSTMSAISTLKPYMSENRLYIVSLNFQAIPYIKKLTLTYAVIIASVILIPFVLIFLYTKYFSARVEILRGTMHKASNGDYNIIDAFHGDDEISETFSDLKIMIRKIKEKEADIYKSQITEQKFINQQQEMEFKMLASQINPHFLYNTLESIRMMAFTSGNRDVATAIKLLGKSMRYVLENTGTSSTTLKKELDYIEIYIAIQKLRFDDRIQYILNVQEGFDLGKYQILPLLLQPIVENAIIHGLREMEEPGEIVISIKEEEKEFLLINISDNGTGMTEEEMKQLNYNIYNKKNDTSNIGFYNINQRIKLCYGASYGMIIQSHKNEGTLVSLKLPLQNIQEE</sequence>
<keyword evidence="4" id="KW-1185">Reference proteome</keyword>
<dbReference type="AlphaFoldDB" id="A0A7I8DHC5"/>
<keyword evidence="1" id="KW-1133">Transmembrane helix</keyword>
<dbReference type="EMBL" id="AP023368">
    <property type="protein sequence ID" value="BCJ97849.1"/>
    <property type="molecule type" value="Genomic_DNA"/>
</dbReference>
<reference evidence="3 4" key="2">
    <citation type="submission" date="2020-08" db="EMBL/GenBank/DDBJ databases">
        <authorList>
            <person name="Ueki A."/>
            <person name="Tonouchi A."/>
        </authorList>
    </citation>
    <scope>NUCLEOTIDE SEQUENCE [LARGE SCALE GENOMIC DNA]</scope>
    <source>
        <strain evidence="3 4">CTTW</strain>
    </source>
</reference>
<dbReference type="InterPro" id="IPR050640">
    <property type="entry name" value="Bact_2-comp_sensor_kinase"/>
</dbReference>
<dbReference type="InterPro" id="IPR003594">
    <property type="entry name" value="HATPase_dom"/>
</dbReference>
<protein>
    <recommendedName>
        <fullName evidence="2">Histidine kinase/HSP90-like ATPase domain-containing protein</fullName>
    </recommendedName>
</protein>
<dbReference type="PANTHER" id="PTHR34220:SF7">
    <property type="entry name" value="SENSOR HISTIDINE KINASE YPDA"/>
    <property type="match status" value="1"/>
</dbReference>
<dbReference type="InterPro" id="IPR010559">
    <property type="entry name" value="Sig_transdc_His_kin_internal"/>
</dbReference>
<dbReference type="Gene3D" id="3.30.565.10">
    <property type="entry name" value="Histidine kinase-like ATPase, C-terminal domain"/>
    <property type="match status" value="1"/>
</dbReference>
<feature type="transmembrane region" description="Helical" evidence="1">
    <location>
        <begin position="21"/>
        <end position="40"/>
    </location>
</feature>
<keyword evidence="1" id="KW-0472">Membrane</keyword>
<dbReference type="GO" id="GO:0000155">
    <property type="term" value="F:phosphorelay sensor kinase activity"/>
    <property type="evidence" value="ECO:0007669"/>
    <property type="project" value="InterPro"/>
</dbReference>